<dbReference type="OrthoDB" id="10272747at2759"/>
<keyword evidence="2" id="KW-1185">Reference proteome</keyword>
<sequence length="240" mass="28277">MARLEYRLKTTLVSENQCQTLHNRMITLLKTKMRIIRINSQDWDRISTRIMLRNAQLRIGVQGCILDQIFSFRLTDLTAWNLTTQHQHTIISILHTSVDVGHTNFRKLEQSRIKAIKSFIKRPAELLDINFLDHITHNNGVDMLFWTQIKKIFGKNPKGPIPNFFKYLEEIAIDQNSNGQRTLIERYQATNIPTNKIVSLTPSPPSRDGRHKEWIITHDGNEYQFRKILKKNLTRFSYQH</sequence>
<dbReference type="EMBL" id="JEMT01022840">
    <property type="protein sequence ID" value="EXX64763.1"/>
    <property type="molecule type" value="Genomic_DNA"/>
</dbReference>
<dbReference type="Proteomes" id="UP000022910">
    <property type="component" value="Unassembled WGS sequence"/>
</dbReference>
<accession>A0A015MD83</accession>
<evidence type="ECO:0000313" key="1">
    <source>
        <dbReference type="EMBL" id="EXX64763.1"/>
    </source>
</evidence>
<gene>
    <name evidence="1" type="ORF">RirG_139690</name>
</gene>
<proteinExistence type="predicted"/>
<protein>
    <submittedName>
        <fullName evidence="1">Uncharacterized protein</fullName>
    </submittedName>
</protein>
<organism evidence="1 2">
    <name type="scientific">Rhizophagus irregularis (strain DAOM 197198w)</name>
    <name type="common">Glomus intraradices</name>
    <dbReference type="NCBI Taxonomy" id="1432141"/>
    <lineage>
        <taxon>Eukaryota</taxon>
        <taxon>Fungi</taxon>
        <taxon>Fungi incertae sedis</taxon>
        <taxon>Mucoromycota</taxon>
        <taxon>Glomeromycotina</taxon>
        <taxon>Glomeromycetes</taxon>
        <taxon>Glomerales</taxon>
        <taxon>Glomeraceae</taxon>
        <taxon>Rhizophagus</taxon>
    </lineage>
</organism>
<dbReference type="HOGENOM" id="CLU_063597_0_0_1"/>
<evidence type="ECO:0000313" key="2">
    <source>
        <dbReference type="Proteomes" id="UP000022910"/>
    </source>
</evidence>
<reference evidence="1 2" key="1">
    <citation type="submission" date="2014-02" db="EMBL/GenBank/DDBJ databases">
        <title>Single nucleus genome sequencing reveals high similarity among nuclei of an endomycorrhizal fungus.</title>
        <authorList>
            <person name="Lin K."/>
            <person name="Geurts R."/>
            <person name="Zhang Z."/>
            <person name="Limpens E."/>
            <person name="Saunders D.G."/>
            <person name="Mu D."/>
            <person name="Pang E."/>
            <person name="Cao H."/>
            <person name="Cha H."/>
            <person name="Lin T."/>
            <person name="Zhou Q."/>
            <person name="Shang Y."/>
            <person name="Li Y."/>
            <person name="Ivanov S."/>
            <person name="Sharma T."/>
            <person name="Velzen R.V."/>
            <person name="Ruijter N.D."/>
            <person name="Aanen D.K."/>
            <person name="Win J."/>
            <person name="Kamoun S."/>
            <person name="Bisseling T."/>
            <person name="Huang S."/>
        </authorList>
    </citation>
    <scope>NUCLEOTIDE SEQUENCE [LARGE SCALE GENOMIC DNA]</scope>
    <source>
        <strain evidence="2">DAOM197198w</strain>
    </source>
</reference>
<comment type="caution">
    <text evidence="1">The sequence shown here is derived from an EMBL/GenBank/DDBJ whole genome shotgun (WGS) entry which is preliminary data.</text>
</comment>
<dbReference type="AlphaFoldDB" id="A0A015MD83"/>
<name>A0A015MD83_RHIIW</name>